<evidence type="ECO:0000256" key="1">
    <source>
        <dbReference type="SAM" id="Phobius"/>
    </source>
</evidence>
<accession>A0A2U1T833</accession>
<protein>
    <submittedName>
        <fullName evidence="2">DUF3054 domain-containing protein</fullName>
    </submittedName>
</protein>
<keyword evidence="1" id="KW-0472">Membrane</keyword>
<evidence type="ECO:0000313" key="2">
    <source>
        <dbReference type="EMBL" id="PWC02164.1"/>
    </source>
</evidence>
<name>A0A2U1T833_9CORY</name>
<feature type="transmembrane region" description="Helical" evidence="1">
    <location>
        <begin position="7"/>
        <end position="25"/>
    </location>
</feature>
<dbReference type="AlphaFoldDB" id="A0A2U1T833"/>
<evidence type="ECO:0000313" key="3">
    <source>
        <dbReference type="Proteomes" id="UP000244989"/>
    </source>
</evidence>
<dbReference type="InterPro" id="IPR021414">
    <property type="entry name" value="DUF3054"/>
</dbReference>
<comment type="caution">
    <text evidence="2">The sequence shown here is derived from an EMBL/GenBank/DDBJ whole genome shotgun (WGS) entry which is preliminary data.</text>
</comment>
<dbReference type="KEGG" id="cyz:C3B44_10905"/>
<dbReference type="Proteomes" id="UP000244989">
    <property type="component" value="Unassembled WGS sequence"/>
</dbReference>
<feature type="transmembrane region" description="Helical" evidence="1">
    <location>
        <begin position="92"/>
        <end position="111"/>
    </location>
</feature>
<feature type="transmembrane region" description="Helical" evidence="1">
    <location>
        <begin position="67"/>
        <end position="86"/>
    </location>
</feature>
<sequence>MSRVNAVVLDLIAITVFAVLARIAHQSEDMPLTFLGILSTLWPFVIGVVLGWIVVSAAGRSGVRVRSGGWLVWLVTVIVGLAIWGIRNTSFPHWSFITVASIMSALLMLGWRGIHALVVKRGRSRARVA</sequence>
<feature type="transmembrane region" description="Helical" evidence="1">
    <location>
        <begin position="31"/>
        <end position="55"/>
    </location>
</feature>
<organism evidence="2 3">
    <name type="scientific">Corynebacterium yudongzhengii</name>
    <dbReference type="NCBI Taxonomy" id="2080740"/>
    <lineage>
        <taxon>Bacteria</taxon>
        <taxon>Bacillati</taxon>
        <taxon>Actinomycetota</taxon>
        <taxon>Actinomycetes</taxon>
        <taxon>Mycobacteriales</taxon>
        <taxon>Corynebacteriaceae</taxon>
        <taxon>Corynebacterium</taxon>
    </lineage>
</organism>
<dbReference type="RefSeq" id="WP_108432384.1">
    <property type="nucleotide sequence ID" value="NZ_CP026947.1"/>
</dbReference>
<dbReference type="Pfam" id="PF11255">
    <property type="entry name" value="DUF3054"/>
    <property type="match status" value="1"/>
</dbReference>
<gene>
    <name evidence="2" type="ORF">DF222_03490</name>
</gene>
<dbReference type="EMBL" id="QEEZ01000005">
    <property type="protein sequence ID" value="PWC02164.1"/>
    <property type="molecule type" value="Genomic_DNA"/>
</dbReference>
<keyword evidence="3" id="KW-1185">Reference proteome</keyword>
<reference evidence="3" key="1">
    <citation type="submission" date="2018-04" db="EMBL/GenBank/DDBJ databases">
        <authorList>
            <person name="Liu S."/>
            <person name="Wang Z."/>
            <person name="Li J."/>
        </authorList>
    </citation>
    <scope>NUCLEOTIDE SEQUENCE [LARGE SCALE GENOMIC DNA]</scope>
    <source>
        <strain evidence="3">2189</strain>
    </source>
</reference>
<keyword evidence="1" id="KW-1133">Transmembrane helix</keyword>
<keyword evidence="1" id="KW-0812">Transmembrane</keyword>
<proteinExistence type="predicted"/>
<dbReference type="OrthoDB" id="3698172at2"/>